<sequence length="95" mass="11201">MTRPAPRRTQGHTTRNGVSKERDELRQSHLDNLFPNHDKTYRSETLLNGKEFTHEDHWHDSKTDLMPRIGEKNRGPAGITQERVRVTRSVRDRDE</sequence>
<evidence type="ECO:0000313" key="2">
    <source>
        <dbReference type="Proteomes" id="UP001163321"/>
    </source>
</evidence>
<accession>A0ACC0WGM5</accession>
<keyword evidence="2" id="KW-1185">Reference proteome</keyword>
<dbReference type="Proteomes" id="UP001163321">
    <property type="component" value="Chromosome 13"/>
</dbReference>
<gene>
    <name evidence="1" type="ORF">PsorP6_013254</name>
</gene>
<evidence type="ECO:0000313" key="1">
    <source>
        <dbReference type="EMBL" id="KAI9918010.1"/>
    </source>
</evidence>
<organism evidence="1 2">
    <name type="scientific">Peronosclerospora sorghi</name>
    <dbReference type="NCBI Taxonomy" id="230839"/>
    <lineage>
        <taxon>Eukaryota</taxon>
        <taxon>Sar</taxon>
        <taxon>Stramenopiles</taxon>
        <taxon>Oomycota</taxon>
        <taxon>Peronosporomycetes</taxon>
        <taxon>Peronosporales</taxon>
        <taxon>Peronosporaceae</taxon>
        <taxon>Peronosclerospora</taxon>
    </lineage>
</organism>
<proteinExistence type="predicted"/>
<reference evidence="1 2" key="1">
    <citation type="journal article" date="2022" name="bioRxiv">
        <title>The genome of the oomycete Peronosclerospora sorghi, a cosmopolitan pathogen of maize and sorghum, is inflated with dispersed pseudogenes.</title>
        <authorList>
            <person name="Fletcher K."/>
            <person name="Martin F."/>
            <person name="Isakeit T."/>
            <person name="Cavanaugh K."/>
            <person name="Magill C."/>
            <person name="Michelmore R."/>
        </authorList>
    </citation>
    <scope>NUCLEOTIDE SEQUENCE [LARGE SCALE GENOMIC DNA]</scope>
    <source>
        <strain evidence="1">P6</strain>
    </source>
</reference>
<protein>
    <submittedName>
        <fullName evidence="1">Uncharacterized protein</fullName>
    </submittedName>
</protein>
<dbReference type="EMBL" id="CM047592">
    <property type="protein sequence ID" value="KAI9918010.1"/>
    <property type="molecule type" value="Genomic_DNA"/>
</dbReference>
<name>A0ACC0WGM5_9STRA</name>
<comment type="caution">
    <text evidence="1">The sequence shown here is derived from an EMBL/GenBank/DDBJ whole genome shotgun (WGS) entry which is preliminary data.</text>
</comment>